<feature type="transmembrane region" description="Helical" evidence="11">
    <location>
        <begin position="77"/>
        <end position="98"/>
    </location>
</feature>
<evidence type="ECO:0000256" key="2">
    <source>
        <dbReference type="ARBA" id="ARBA00006810"/>
    </source>
</evidence>
<dbReference type="GO" id="GO:0045259">
    <property type="term" value="C:proton-transporting ATP synthase complex"/>
    <property type="evidence" value="ECO:0007669"/>
    <property type="project" value="UniProtKB-KW"/>
</dbReference>
<name>A0A0R1WLX0_9LACO</name>
<dbReference type="PRINTS" id="PR00123">
    <property type="entry name" value="ATPASEA"/>
</dbReference>
<dbReference type="EMBL" id="AZGD01000090">
    <property type="protein sequence ID" value="KRM18839.1"/>
    <property type="molecule type" value="Genomic_DNA"/>
</dbReference>
<evidence type="ECO:0000256" key="8">
    <source>
        <dbReference type="ARBA" id="ARBA00023065"/>
    </source>
</evidence>
<feature type="transmembrane region" description="Helical" evidence="11">
    <location>
        <begin position="205"/>
        <end position="230"/>
    </location>
</feature>
<dbReference type="InterPro" id="IPR035908">
    <property type="entry name" value="F0_ATP_A_sf"/>
</dbReference>
<evidence type="ECO:0000256" key="1">
    <source>
        <dbReference type="ARBA" id="ARBA00004141"/>
    </source>
</evidence>
<keyword evidence="10 11" id="KW-0066">ATP synthesis</keyword>
<evidence type="ECO:0000256" key="7">
    <source>
        <dbReference type="ARBA" id="ARBA00022989"/>
    </source>
</evidence>
<evidence type="ECO:0000256" key="9">
    <source>
        <dbReference type="ARBA" id="ARBA00023136"/>
    </source>
</evidence>
<dbReference type="GO" id="GO:0046933">
    <property type="term" value="F:proton-transporting ATP synthase activity, rotational mechanism"/>
    <property type="evidence" value="ECO:0007669"/>
    <property type="project" value="UniProtKB-UniRule"/>
</dbReference>
<dbReference type="PATRIC" id="fig|1423755.3.peg.678"/>
<accession>A0A0R1WLX0</accession>
<dbReference type="CDD" id="cd00310">
    <property type="entry name" value="ATP-synt_Fo_a_6"/>
    <property type="match status" value="1"/>
</dbReference>
<dbReference type="RefSeq" id="WP_056938386.1">
    <property type="nucleotide sequence ID" value="NZ_AZGD01000090.1"/>
</dbReference>
<evidence type="ECO:0000313" key="14">
    <source>
        <dbReference type="Proteomes" id="UP000051054"/>
    </source>
</evidence>
<keyword evidence="9 11" id="KW-0472">Membrane</keyword>
<dbReference type="STRING" id="1423755.FC40_GL000624"/>
<protein>
    <recommendedName>
        <fullName evidence="11 12">ATP synthase subunit a</fullName>
    </recommendedName>
    <alternativeName>
        <fullName evidence="11">ATP synthase F0 sector subunit a</fullName>
    </alternativeName>
    <alternativeName>
        <fullName evidence="11">F-ATPase subunit 6</fullName>
    </alternativeName>
</protein>
<keyword evidence="6 11" id="KW-0375">Hydrogen ion transport</keyword>
<gene>
    <name evidence="11" type="primary">atpB</name>
    <name evidence="13" type="ORF">FC40_GL000624</name>
</gene>
<keyword evidence="5 11" id="KW-0812">Transmembrane</keyword>
<keyword evidence="4 11" id="KW-0138">CF(0)</keyword>
<dbReference type="InterPro" id="IPR045082">
    <property type="entry name" value="ATP_syn_F0_a_bact/chloroplast"/>
</dbReference>
<dbReference type="eggNOG" id="COG0356">
    <property type="taxonomic scope" value="Bacteria"/>
</dbReference>
<dbReference type="InterPro" id="IPR000568">
    <property type="entry name" value="ATP_synth_F0_asu"/>
</dbReference>
<comment type="similarity">
    <text evidence="2 11 12">Belongs to the ATPase A chain family.</text>
</comment>
<evidence type="ECO:0000256" key="10">
    <source>
        <dbReference type="ARBA" id="ARBA00023310"/>
    </source>
</evidence>
<dbReference type="GO" id="GO:0005886">
    <property type="term" value="C:plasma membrane"/>
    <property type="evidence" value="ECO:0007669"/>
    <property type="project" value="UniProtKB-SubCell"/>
</dbReference>
<keyword evidence="7 11" id="KW-1133">Transmembrane helix</keyword>
<proteinExistence type="inferred from homology"/>
<dbReference type="GO" id="GO:0042777">
    <property type="term" value="P:proton motive force-driven plasma membrane ATP synthesis"/>
    <property type="evidence" value="ECO:0007669"/>
    <property type="project" value="TreeGrafter"/>
</dbReference>
<keyword evidence="3 11" id="KW-0813">Transport</keyword>
<feature type="transmembrane region" description="Helical" evidence="11">
    <location>
        <begin position="20"/>
        <end position="38"/>
    </location>
</feature>
<sequence>MNEEPNIVTYFGIPFNVGNVTSGLITAVLMFCLLFWLSRKIQMKPTGKQNVIEWIIDFTNGIIKNALPDEEGKNYSLLAFTLFVFIFLSNQIGLIFEFEYNGHEYLKSPTSTPITTITLAFMVILLSHYLGVKKFGFGGYIKNSYLSPMPALLPISILEQFTNFLTLALRLYGNIFAGEVLLKLIFSLAKSHGILTYIPAIPLEILWQGFSVFIGSIQAYVFVTLTMVYISQKVEKE</sequence>
<keyword evidence="8 11" id="KW-0406">Ion transport</keyword>
<comment type="caution">
    <text evidence="13">The sequence shown here is derived from an EMBL/GenBank/DDBJ whole genome shotgun (WGS) entry which is preliminary data.</text>
</comment>
<feature type="transmembrane region" description="Helical" evidence="11">
    <location>
        <begin position="110"/>
        <end position="130"/>
    </location>
</feature>
<dbReference type="HAMAP" id="MF_01393">
    <property type="entry name" value="ATP_synth_a_bact"/>
    <property type="match status" value="1"/>
</dbReference>
<dbReference type="Proteomes" id="UP000051054">
    <property type="component" value="Unassembled WGS sequence"/>
</dbReference>
<dbReference type="PANTHER" id="PTHR42823">
    <property type="entry name" value="ATP SYNTHASE SUBUNIT A, CHLOROPLASTIC"/>
    <property type="match status" value="1"/>
</dbReference>
<reference evidence="13 14" key="1">
    <citation type="journal article" date="2015" name="Genome Announc.">
        <title>Expanding the biotechnology potential of lactobacilli through comparative genomics of 213 strains and associated genera.</title>
        <authorList>
            <person name="Sun Z."/>
            <person name="Harris H.M."/>
            <person name="McCann A."/>
            <person name="Guo C."/>
            <person name="Argimon S."/>
            <person name="Zhang W."/>
            <person name="Yang X."/>
            <person name="Jeffery I.B."/>
            <person name="Cooney J.C."/>
            <person name="Kagawa T.F."/>
            <person name="Liu W."/>
            <person name="Song Y."/>
            <person name="Salvetti E."/>
            <person name="Wrobel A."/>
            <person name="Rasinkangas P."/>
            <person name="Parkhill J."/>
            <person name="Rea M.C."/>
            <person name="O'Sullivan O."/>
            <person name="Ritari J."/>
            <person name="Douillard F.P."/>
            <person name="Paul Ross R."/>
            <person name="Yang R."/>
            <person name="Briner A.E."/>
            <person name="Felis G.E."/>
            <person name="de Vos W.M."/>
            <person name="Barrangou R."/>
            <person name="Klaenhammer T.R."/>
            <person name="Caufield P.W."/>
            <person name="Cui Y."/>
            <person name="Zhang H."/>
            <person name="O'Toole P.W."/>
        </authorList>
    </citation>
    <scope>NUCLEOTIDE SEQUENCE [LARGE SCALE GENOMIC DNA]</scope>
    <source>
        <strain evidence="13 14">DSM 18933</strain>
    </source>
</reference>
<keyword evidence="14" id="KW-1185">Reference proteome</keyword>
<dbReference type="InterPro" id="IPR023011">
    <property type="entry name" value="ATP_synth_F0_asu_AS"/>
</dbReference>
<evidence type="ECO:0000256" key="6">
    <source>
        <dbReference type="ARBA" id="ARBA00022781"/>
    </source>
</evidence>
<comment type="function">
    <text evidence="11 12">Key component of the proton channel; it plays a direct role in the translocation of protons across the membrane.</text>
</comment>
<evidence type="ECO:0000256" key="3">
    <source>
        <dbReference type="ARBA" id="ARBA00022448"/>
    </source>
</evidence>
<organism evidence="13 14">
    <name type="scientific">Ligilactobacillus hayakitensis DSM 18933 = JCM 14209</name>
    <dbReference type="NCBI Taxonomy" id="1423755"/>
    <lineage>
        <taxon>Bacteria</taxon>
        <taxon>Bacillati</taxon>
        <taxon>Bacillota</taxon>
        <taxon>Bacilli</taxon>
        <taxon>Lactobacillales</taxon>
        <taxon>Lactobacillaceae</taxon>
        <taxon>Ligilactobacillus</taxon>
    </lineage>
</organism>
<dbReference type="PROSITE" id="PS00449">
    <property type="entry name" value="ATPASE_A"/>
    <property type="match status" value="1"/>
</dbReference>
<evidence type="ECO:0000313" key="13">
    <source>
        <dbReference type="EMBL" id="KRM18839.1"/>
    </source>
</evidence>
<dbReference type="NCBIfam" id="NF004479">
    <property type="entry name" value="PRK05815.1-4"/>
    <property type="match status" value="1"/>
</dbReference>
<dbReference type="PANTHER" id="PTHR42823:SF3">
    <property type="entry name" value="ATP SYNTHASE SUBUNIT A, CHLOROPLASTIC"/>
    <property type="match status" value="1"/>
</dbReference>
<dbReference type="Gene3D" id="1.20.120.220">
    <property type="entry name" value="ATP synthase, F0 complex, subunit A"/>
    <property type="match status" value="1"/>
</dbReference>
<evidence type="ECO:0000256" key="5">
    <source>
        <dbReference type="ARBA" id="ARBA00022692"/>
    </source>
</evidence>
<dbReference type="NCBIfam" id="TIGR01131">
    <property type="entry name" value="ATP_synt_6_or_A"/>
    <property type="match status" value="1"/>
</dbReference>
<keyword evidence="11" id="KW-1003">Cell membrane</keyword>
<dbReference type="SUPFAM" id="SSF81336">
    <property type="entry name" value="F1F0 ATP synthase subunit A"/>
    <property type="match status" value="1"/>
</dbReference>
<evidence type="ECO:0000256" key="11">
    <source>
        <dbReference type="HAMAP-Rule" id="MF_01393"/>
    </source>
</evidence>
<evidence type="ECO:0000256" key="4">
    <source>
        <dbReference type="ARBA" id="ARBA00022547"/>
    </source>
</evidence>
<evidence type="ECO:0000256" key="12">
    <source>
        <dbReference type="RuleBase" id="RU000483"/>
    </source>
</evidence>
<comment type="subcellular location">
    <subcellularLocation>
        <location evidence="11 12">Cell membrane</location>
        <topology evidence="11 12">Multi-pass membrane protein</topology>
    </subcellularLocation>
    <subcellularLocation>
        <location evidence="1">Membrane</location>
        <topology evidence="1">Multi-pass membrane protein</topology>
    </subcellularLocation>
</comment>
<dbReference type="AlphaFoldDB" id="A0A0R1WLX0"/>
<dbReference type="Pfam" id="PF00119">
    <property type="entry name" value="ATP-synt_A"/>
    <property type="match status" value="1"/>
</dbReference>